<organism evidence="5 6">
    <name type="scientific">Ideonella alba</name>
    <dbReference type="NCBI Taxonomy" id="2824118"/>
    <lineage>
        <taxon>Bacteria</taxon>
        <taxon>Pseudomonadati</taxon>
        <taxon>Pseudomonadota</taxon>
        <taxon>Betaproteobacteria</taxon>
        <taxon>Burkholderiales</taxon>
        <taxon>Sphaerotilaceae</taxon>
        <taxon>Ideonella</taxon>
    </lineage>
</organism>
<dbReference type="Gene3D" id="3.40.50.720">
    <property type="entry name" value="NAD(P)-binding Rossmann-like Domain"/>
    <property type="match status" value="1"/>
</dbReference>
<gene>
    <name evidence="5" type="ORF">KAK03_14610</name>
</gene>
<dbReference type="GO" id="GO:0006729">
    <property type="term" value="P:tetrahydrobiopterin biosynthetic process"/>
    <property type="evidence" value="ECO:0007669"/>
    <property type="project" value="TreeGrafter"/>
</dbReference>
<comment type="caution">
    <text evidence="5">The sequence shown here is derived from an EMBL/GenBank/DDBJ whole genome shotgun (WGS) entry which is preliminary data.</text>
</comment>
<keyword evidence="6" id="KW-1185">Reference proteome</keyword>
<evidence type="ECO:0000313" key="6">
    <source>
        <dbReference type="Proteomes" id="UP000676246"/>
    </source>
</evidence>
<dbReference type="PANTHER" id="PTHR44085">
    <property type="entry name" value="SEPIAPTERIN REDUCTASE"/>
    <property type="match status" value="1"/>
</dbReference>
<dbReference type="PANTHER" id="PTHR44085:SF2">
    <property type="entry name" value="SEPIAPTERIN REDUCTASE"/>
    <property type="match status" value="1"/>
</dbReference>
<keyword evidence="2" id="KW-0963">Cytoplasm</keyword>
<evidence type="ECO:0000313" key="5">
    <source>
        <dbReference type="EMBL" id="MBQ0931715.1"/>
    </source>
</evidence>
<dbReference type="AlphaFoldDB" id="A0A940YFV5"/>
<keyword evidence="3" id="KW-0521">NADP</keyword>
<protein>
    <submittedName>
        <fullName evidence="5">SDR family NAD(P)-dependent oxidoreductase</fullName>
    </submittedName>
</protein>
<comment type="subcellular location">
    <subcellularLocation>
        <location evidence="1">Cytoplasm</location>
    </subcellularLocation>
</comment>
<dbReference type="GO" id="GO:0004757">
    <property type="term" value="F:sepiapterin reductase (NADP+) activity"/>
    <property type="evidence" value="ECO:0007669"/>
    <property type="project" value="TreeGrafter"/>
</dbReference>
<dbReference type="Pfam" id="PF00106">
    <property type="entry name" value="adh_short"/>
    <property type="match status" value="1"/>
</dbReference>
<evidence type="ECO:0000256" key="4">
    <source>
        <dbReference type="ARBA" id="ARBA00023002"/>
    </source>
</evidence>
<dbReference type="InterPro" id="IPR036291">
    <property type="entry name" value="NAD(P)-bd_dom_sf"/>
</dbReference>
<dbReference type="EMBL" id="JAGQDD010000010">
    <property type="protein sequence ID" value="MBQ0931715.1"/>
    <property type="molecule type" value="Genomic_DNA"/>
</dbReference>
<dbReference type="InterPro" id="IPR020904">
    <property type="entry name" value="Sc_DH/Rdtase_CS"/>
</dbReference>
<dbReference type="PRINTS" id="PR00081">
    <property type="entry name" value="GDHRDH"/>
</dbReference>
<proteinExistence type="predicted"/>
<dbReference type="SUPFAM" id="SSF51735">
    <property type="entry name" value="NAD(P)-binding Rossmann-fold domains"/>
    <property type="match status" value="1"/>
</dbReference>
<keyword evidence="4" id="KW-0560">Oxidoreductase</keyword>
<reference evidence="5 6" key="1">
    <citation type="submission" date="2021-04" db="EMBL/GenBank/DDBJ databases">
        <title>The genome sequence of Ideonella sp. 3Y2.</title>
        <authorList>
            <person name="Liu Y."/>
        </authorList>
    </citation>
    <scope>NUCLEOTIDE SEQUENCE [LARGE SCALE GENOMIC DNA]</scope>
    <source>
        <strain evidence="5 6">3Y2</strain>
    </source>
</reference>
<dbReference type="GO" id="GO:0005737">
    <property type="term" value="C:cytoplasm"/>
    <property type="evidence" value="ECO:0007669"/>
    <property type="project" value="UniProtKB-SubCell"/>
</dbReference>
<dbReference type="PROSITE" id="PS00061">
    <property type="entry name" value="ADH_SHORT"/>
    <property type="match status" value="1"/>
</dbReference>
<dbReference type="RefSeq" id="WP_210854683.1">
    <property type="nucleotide sequence ID" value="NZ_JAGQDD010000010.1"/>
</dbReference>
<sequence>MAPKLTCITIVTGASRGMGEAIALACAARGDQVLGLSRGHSAALAAAGAEQWPADLADAAPVAQRLRDWLQSQTPAALAGVTLINNAGVIAPLRDLARIDAADTVHALRVGLEAPALLSAAFLAATAGWAVPRKLLNISSGLGRRAMAGSASYCAAKAGLDHLSRCLALEEAARPNGARVVSLAPGVIATDMQVQLRGADPAEFADRGNFVAMHDNGQLLSPEAAAARILAFLARADFGEQPVADVRG</sequence>
<dbReference type="InterPro" id="IPR051721">
    <property type="entry name" value="Biopterin_syn/organic_redct"/>
</dbReference>
<evidence type="ECO:0000256" key="2">
    <source>
        <dbReference type="ARBA" id="ARBA00022490"/>
    </source>
</evidence>
<evidence type="ECO:0000256" key="1">
    <source>
        <dbReference type="ARBA" id="ARBA00004496"/>
    </source>
</evidence>
<evidence type="ECO:0000256" key="3">
    <source>
        <dbReference type="ARBA" id="ARBA00022857"/>
    </source>
</evidence>
<dbReference type="InterPro" id="IPR002347">
    <property type="entry name" value="SDR_fam"/>
</dbReference>
<name>A0A940YFV5_9BURK</name>
<dbReference type="Proteomes" id="UP000676246">
    <property type="component" value="Unassembled WGS sequence"/>
</dbReference>
<accession>A0A940YFV5</accession>